<dbReference type="GO" id="GO:0005886">
    <property type="term" value="C:plasma membrane"/>
    <property type="evidence" value="ECO:0007669"/>
    <property type="project" value="UniProtKB-SubCell"/>
</dbReference>
<keyword evidence="8 10" id="KW-0472">Membrane</keyword>
<evidence type="ECO:0000256" key="7">
    <source>
        <dbReference type="ARBA" id="ARBA00023065"/>
    </source>
</evidence>
<dbReference type="eggNOG" id="COG0025">
    <property type="taxonomic scope" value="Bacteria"/>
</dbReference>
<feature type="transmembrane region" description="Helical" evidence="10">
    <location>
        <begin position="352"/>
        <end position="374"/>
    </location>
</feature>
<dbReference type="RefSeq" id="WP_025083656.1">
    <property type="nucleotide sequence ID" value="NZ_AZEX01000029.1"/>
</dbReference>
<keyword evidence="7" id="KW-0406">Ion transport</keyword>
<keyword evidence="2" id="KW-0813">Transport</keyword>
<keyword evidence="9" id="KW-0739">Sodium transport</keyword>
<organism evidence="12 13">
    <name type="scientific">Latilactobacillus fuchuensis DSM 14340 = JCM 11249</name>
    <dbReference type="NCBI Taxonomy" id="1423747"/>
    <lineage>
        <taxon>Bacteria</taxon>
        <taxon>Bacillati</taxon>
        <taxon>Bacillota</taxon>
        <taxon>Bacilli</taxon>
        <taxon>Lactobacillales</taxon>
        <taxon>Lactobacillaceae</taxon>
        <taxon>Latilactobacillus</taxon>
    </lineage>
</organism>
<dbReference type="EMBL" id="AZEX01000029">
    <property type="protein sequence ID" value="KRL60982.1"/>
    <property type="molecule type" value="Genomic_DNA"/>
</dbReference>
<keyword evidence="6" id="KW-0915">Sodium</keyword>
<feature type="transmembrane region" description="Helical" evidence="10">
    <location>
        <begin position="83"/>
        <end position="104"/>
    </location>
</feature>
<evidence type="ECO:0000256" key="4">
    <source>
        <dbReference type="ARBA" id="ARBA00022692"/>
    </source>
</evidence>
<dbReference type="Pfam" id="PF00999">
    <property type="entry name" value="Na_H_Exchanger"/>
    <property type="match status" value="1"/>
</dbReference>
<evidence type="ECO:0000256" key="1">
    <source>
        <dbReference type="ARBA" id="ARBA00004651"/>
    </source>
</evidence>
<dbReference type="Proteomes" id="UP000051264">
    <property type="component" value="Unassembled WGS sequence"/>
</dbReference>
<dbReference type="InterPro" id="IPR006153">
    <property type="entry name" value="Cation/H_exchanger_TM"/>
</dbReference>
<evidence type="ECO:0000256" key="2">
    <source>
        <dbReference type="ARBA" id="ARBA00022448"/>
    </source>
</evidence>
<keyword evidence="3" id="KW-1003">Cell membrane</keyword>
<evidence type="ECO:0000256" key="10">
    <source>
        <dbReference type="SAM" id="Phobius"/>
    </source>
</evidence>
<dbReference type="InterPro" id="IPR018422">
    <property type="entry name" value="Cation/H_exchanger_CPA1"/>
</dbReference>
<keyword evidence="5 10" id="KW-1133">Transmembrane helix</keyword>
<dbReference type="PANTHER" id="PTHR10110">
    <property type="entry name" value="SODIUM/HYDROGEN EXCHANGER"/>
    <property type="match status" value="1"/>
</dbReference>
<dbReference type="GO" id="GO:0098719">
    <property type="term" value="P:sodium ion import across plasma membrane"/>
    <property type="evidence" value="ECO:0007669"/>
    <property type="project" value="TreeGrafter"/>
</dbReference>
<dbReference type="GO" id="GO:0015386">
    <property type="term" value="F:potassium:proton antiporter activity"/>
    <property type="evidence" value="ECO:0007669"/>
    <property type="project" value="TreeGrafter"/>
</dbReference>
<dbReference type="PANTHER" id="PTHR10110:SF86">
    <property type="entry name" value="SODIUM_HYDROGEN EXCHANGER 7"/>
    <property type="match status" value="1"/>
</dbReference>
<evidence type="ECO:0000256" key="3">
    <source>
        <dbReference type="ARBA" id="ARBA00022475"/>
    </source>
</evidence>
<name>A0A0R1RVD2_9LACO</name>
<dbReference type="Gene3D" id="6.10.140.1330">
    <property type="match status" value="1"/>
</dbReference>
<feature type="transmembrane region" description="Helical" evidence="10">
    <location>
        <begin position="303"/>
        <end position="331"/>
    </location>
</feature>
<dbReference type="GO" id="GO:0051453">
    <property type="term" value="P:regulation of intracellular pH"/>
    <property type="evidence" value="ECO:0007669"/>
    <property type="project" value="TreeGrafter"/>
</dbReference>
<evidence type="ECO:0000259" key="11">
    <source>
        <dbReference type="Pfam" id="PF00999"/>
    </source>
</evidence>
<gene>
    <name evidence="12" type="ORF">FC69_GL001078</name>
</gene>
<reference evidence="12 13" key="1">
    <citation type="journal article" date="2015" name="Genome Announc.">
        <title>Expanding the biotechnology potential of lactobacilli through comparative genomics of 213 strains and associated genera.</title>
        <authorList>
            <person name="Sun Z."/>
            <person name="Harris H.M."/>
            <person name="McCann A."/>
            <person name="Guo C."/>
            <person name="Argimon S."/>
            <person name="Zhang W."/>
            <person name="Yang X."/>
            <person name="Jeffery I.B."/>
            <person name="Cooney J.C."/>
            <person name="Kagawa T.F."/>
            <person name="Liu W."/>
            <person name="Song Y."/>
            <person name="Salvetti E."/>
            <person name="Wrobel A."/>
            <person name="Rasinkangas P."/>
            <person name="Parkhill J."/>
            <person name="Rea M.C."/>
            <person name="O'Sullivan O."/>
            <person name="Ritari J."/>
            <person name="Douillard F.P."/>
            <person name="Paul Ross R."/>
            <person name="Yang R."/>
            <person name="Briner A.E."/>
            <person name="Felis G.E."/>
            <person name="de Vos W.M."/>
            <person name="Barrangou R."/>
            <person name="Klaenhammer T.R."/>
            <person name="Caufield P.W."/>
            <person name="Cui Y."/>
            <person name="Zhang H."/>
            <person name="O'Toole P.W."/>
        </authorList>
    </citation>
    <scope>NUCLEOTIDE SEQUENCE [LARGE SCALE GENOMIC DNA]</scope>
    <source>
        <strain evidence="12 13">DSM 14340</strain>
    </source>
</reference>
<dbReference type="STRING" id="1423747.FC69_GL001078"/>
<dbReference type="GO" id="GO:0015385">
    <property type="term" value="F:sodium:proton antiporter activity"/>
    <property type="evidence" value="ECO:0007669"/>
    <property type="project" value="InterPro"/>
</dbReference>
<accession>A0A0R1RVD2</accession>
<feature type="transmembrane region" description="Helical" evidence="10">
    <location>
        <begin position="280"/>
        <end position="297"/>
    </location>
</feature>
<feature type="transmembrane region" description="Helical" evidence="10">
    <location>
        <begin position="389"/>
        <end position="408"/>
    </location>
</feature>
<feature type="transmembrane region" description="Helical" evidence="10">
    <location>
        <begin position="31"/>
        <end position="49"/>
    </location>
</feature>
<protein>
    <recommendedName>
        <fullName evidence="11">Cation/H+ exchanger transmembrane domain-containing protein</fullName>
    </recommendedName>
</protein>
<keyword evidence="4 10" id="KW-0812">Transmembrane</keyword>
<evidence type="ECO:0000256" key="5">
    <source>
        <dbReference type="ARBA" id="ARBA00022989"/>
    </source>
</evidence>
<comment type="caution">
    <text evidence="12">The sequence shown here is derived from an EMBL/GenBank/DDBJ whole genome shotgun (WGS) entry which is preliminary data.</text>
</comment>
<dbReference type="AlphaFoldDB" id="A0A0R1RVD2"/>
<feature type="transmembrane region" description="Helical" evidence="10">
    <location>
        <begin position="110"/>
        <end position="130"/>
    </location>
</feature>
<sequence>MYELYLVALLLVGVIGANVLKQFLPQIPEAFILIATGWGLSFIPIFKQFQLEPEFFMLLIIAPLMFIDGQKQSFNKIRKRFQGIFLLSVVLAVLTAAVVGVVAHQIEAQWTLPLAIALAAIVTPTDAVAVKSLTGNNELPGGVGEALELESLFNDATGLVMLDLALSVLSRGTFSVVDGIGHFLFVAVGGILIGIAGGFLLVMLRFNLNMRGKNPELTTIPISLLTPFAIYLLAEHFGTSGILAVVATGIEHNWEANRLRLTSTNVQLTSRTIWNIVTDVLNDVVFLILGLSLPTVFQNTLTIGWLGTVQLIGISLLIYLIMLGIRYFWALRGDNPEMVTFFGRRADQDHRFNAQIFAISGVHGTVTLAMALSLPTKIAGHTFPYRNELIMVAMFVILISMIVSALVLPRKLPEKAEAYTLDDLNHIRNKMVDYAILQIRGTIEDHATREAVTAQLQSQKQNNPGVDRIARGANYQQVLGDTKEVMDTFIHGDYVSDHYSAMTIKVYNNILQHSLTNTTKPRLGHRMKKSMKHAYREVVWHTAHGVITKRQKSQFRQRRLEDDPQYSKKVQQWQTVRLELLALNDDVTGVVDQYLDRVLKTRLEQKFSDNDHIYMARNVINHFFDNVKHEYRQEAVVVDGTIYMRAFQCEYDFIQKGLNDGFISQTIASTLYTEINQAQLLQTQQLALAE</sequence>
<evidence type="ECO:0000256" key="9">
    <source>
        <dbReference type="ARBA" id="ARBA00023201"/>
    </source>
</evidence>
<proteinExistence type="predicted"/>
<evidence type="ECO:0000313" key="12">
    <source>
        <dbReference type="EMBL" id="KRL60982.1"/>
    </source>
</evidence>
<feature type="domain" description="Cation/H+ exchanger transmembrane" evidence="11">
    <location>
        <begin position="9"/>
        <end position="408"/>
    </location>
</feature>
<evidence type="ECO:0000256" key="8">
    <source>
        <dbReference type="ARBA" id="ARBA00023136"/>
    </source>
</evidence>
<evidence type="ECO:0000256" key="6">
    <source>
        <dbReference type="ARBA" id="ARBA00023053"/>
    </source>
</evidence>
<dbReference type="PATRIC" id="fig|1423747.3.peg.1100"/>
<feature type="transmembrane region" description="Helical" evidence="10">
    <location>
        <begin position="182"/>
        <end position="204"/>
    </location>
</feature>
<feature type="transmembrane region" description="Helical" evidence="10">
    <location>
        <begin position="6"/>
        <end position="24"/>
    </location>
</feature>
<comment type="subcellular location">
    <subcellularLocation>
        <location evidence="1">Cell membrane</location>
        <topology evidence="1">Multi-pass membrane protein</topology>
    </subcellularLocation>
</comment>
<evidence type="ECO:0000313" key="13">
    <source>
        <dbReference type="Proteomes" id="UP000051264"/>
    </source>
</evidence>
<dbReference type="OrthoDB" id="9809206at2"/>